<dbReference type="GO" id="GO:0005765">
    <property type="term" value="C:lysosomal membrane"/>
    <property type="evidence" value="ECO:0007669"/>
    <property type="project" value="UniProtKB-SubCell"/>
</dbReference>
<comment type="similarity">
    <text evidence="4">Belongs to the CDIP1/LITAF family.</text>
</comment>
<dbReference type="GO" id="GO:0008270">
    <property type="term" value="F:zinc ion binding"/>
    <property type="evidence" value="ECO:0007669"/>
    <property type="project" value="TreeGrafter"/>
</dbReference>
<name>A0AAV4I2B8_9GAST</name>
<evidence type="ECO:0000313" key="11">
    <source>
        <dbReference type="Proteomes" id="UP000762676"/>
    </source>
</evidence>
<comment type="caution">
    <text evidence="10">The sequence shown here is derived from an EMBL/GenBank/DDBJ whole genome shotgun (WGS) entry which is preliminary data.</text>
</comment>
<evidence type="ECO:0000256" key="4">
    <source>
        <dbReference type="ARBA" id="ARBA00005975"/>
    </source>
</evidence>
<feature type="domain" description="LITAF" evidence="9">
    <location>
        <begin position="63"/>
        <end position="150"/>
    </location>
</feature>
<accession>A0AAV4I2B8</accession>
<evidence type="ECO:0000313" key="10">
    <source>
        <dbReference type="EMBL" id="GFS04664.1"/>
    </source>
</evidence>
<evidence type="ECO:0000256" key="7">
    <source>
        <dbReference type="ARBA" id="ARBA00023136"/>
    </source>
</evidence>
<comment type="subcellular location">
    <subcellularLocation>
        <location evidence="2">Endosome membrane</location>
        <topology evidence="2">Peripheral membrane protein</topology>
    </subcellularLocation>
    <subcellularLocation>
        <location evidence="1">Late endosome membrane</location>
    </subcellularLocation>
    <subcellularLocation>
        <location evidence="3">Lysosome membrane</location>
        <topology evidence="3">Peripheral membrane protein</topology>
        <orientation evidence="3">Cytoplasmic side</orientation>
    </subcellularLocation>
</comment>
<dbReference type="PANTHER" id="PTHR23292">
    <property type="entry name" value="LIPOPOLYSACCHARIDE-INDUCED TUMOR NECROSIS FACTOR-ALPHA FACTOR"/>
    <property type="match status" value="1"/>
</dbReference>
<reference evidence="10 11" key="1">
    <citation type="journal article" date="2021" name="Elife">
        <title>Chloroplast acquisition without the gene transfer in kleptoplastic sea slugs, Plakobranchus ocellatus.</title>
        <authorList>
            <person name="Maeda T."/>
            <person name="Takahashi S."/>
            <person name="Yoshida T."/>
            <person name="Shimamura S."/>
            <person name="Takaki Y."/>
            <person name="Nagai Y."/>
            <person name="Toyoda A."/>
            <person name="Suzuki Y."/>
            <person name="Arimoto A."/>
            <person name="Ishii H."/>
            <person name="Satoh N."/>
            <person name="Nishiyama T."/>
            <person name="Hasebe M."/>
            <person name="Maruyama T."/>
            <person name="Minagawa J."/>
            <person name="Obokata J."/>
            <person name="Shigenobu S."/>
        </authorList>
    </citation>
    <scope>NUCLEOTIDE SEQUENCE [LARGE SCALE GENOMIC DNA]</scope>
</reference>
<dbReference type="EMBL" id="BMAT01009349">
    <property type="protein sequence ID" value="GFS04664.1"/>
    <property type="molecule type" value="Genomic_DNA"/>
</dbReference>
<keyword evidence="7 8" id="KW-0472">Membrane</keyword>
<evidence type="ECO:0000256" key="1">
    <source>
        <dbReference type="ARBA" id="ARBA00004414"/>
    </source>
</evidence>
<feature type="transmembrane region" description="Helical" evidence="8">
    <location>
        <begin position="105"/>
        <end position="126"/>
    </location>
</feature>
<sequence>MYRRANAHTITKILSSPTSKSYSDPSVPGAGYSQTGQVPQAWSQGYSTQPQQPYTGGYVHGTTTVVVTQPQLAVTQMFRECPVHCICPHCRAEVQTATHYVTGTLAWVLCFVIFIVGGVCCCFIPFCMDSAKDVVHTCPSCRQQIGRYNRM</sequence>
<proteinExistence type="inferred from homology"/>
<dbReference type="Proteomes" id="UP000762676">
    <property type="component" value="Unassembled WGS sequence"/>
</dbReference>
<dbReference type="InterPro" id="IPR037519">
    <property type="entry name" value="LITAF_fam"/>
</dbReference>
<keyword evidence="11" id="KW-1185">Reference proteome</keyword>
<gene>
    <name evidence="10" type="ORF">ElyMa_004662200</name>
</gene>
<organism evidence="10 11">
    <name type="scientific">Elysia marginata</name>
    <dbReference type="NCBI Taxonomy" id="1093978"/>
    <lineage>
        <taxon>Eukaryota</taxon>
        <taxon>Metazoa</taxon>
        <taxon>Spiralia</taxon>
        <taxon>Lophotrochozoa</taxon>
        <taxon>Mollusca</taxon>
        <taxon>Gastropoda</taxon>
        <taxon>Heterobranchia</taxon>
        <taxon>Euthyneura</taxon>
        <taxon>Panpulmonata</taxon>
        <taxon>Sacoglossa</taxon>
        <taxon>Placobranchoidea</taxon>
        <taxon>Plakobranchidae</taxon>
        <taxon>Elysia</taxon>
    </lineage>
</organism>
<evidence type="ECO:0000256" key="5">
    <source>
        <dbReference type="ARBA" id="ARBA00022723"/>
    </source>
</evidence>
<protein>
    <submittedName>
        <fullName evidence="10">Lipopolysaccharide-induced TNF-alpha factor</fullName>
    </submittedName>
</protein>
<keyword evidence="8" id="KW-0812">Transmembrane</keyword>
<keyword evidence="5" id="KW-0479">Metal-binding</keyword>
<dbReference type="PANTHER" id="PTHR23292:SF6">
    <property type="entry name" value="FI16602P1-RELATED"/>
    <property type="match status" value="1"/>
</dbReference>
<evidence type="ECO:0000256" key="2">
    <source>
        <dbReference type="ARBA" id="ARBA00004481"/>
    </source>
</evidence>
<evidence type="ECO:0000259" key="9">
    <source>
        <dbReference type="PROSITE" id="PS51837"/>
    </source>
</evidence>
<dbReference type="AlphaFoldDB" id="A0AAV4I2B8"/>
<evidence type="ECO:0000256" key="8">
    <source>
        <dbReference type="SAM" id="Phobius"/>
    </source>
</evidence>
<dbReference type="Pfam" id="PF10601">
    <property type="entry name" value="zf-LITAF-like"/>
    <property type="match status" value="1"/>
</dbReference>
<dbReference type="PROSITE" id="PS51837">
    <property type="entry name" value="LITAF"/>
    <property type="match status" value="1"/>
</dbReference>
<dbReference type="InterPro" id="IPR006629">
    <property type="entry name" value="LITAF"/>
</dbReference>
<evidence type="ECO:0000256" key="3">
    <source>
        <dbReference type="ARBA" id="ARBA00004630"/>
    </source>
</evidence>
<evidence type="ECO:0000256" key="6">
    <source>
        <dbReference type="ARBA" id="ARBA00022833"/>
    </source>
</evidence>
<dbReference type="SMART" id="SM00714">
    <property type="entry name" value="LITAF"/>
    <property type="match status" value="1"/>
</dbReference>
<keyword evidence="8" id="KW-1133">Transmembrane helix</keyword>
<dbReference type="GO" id="GO:0031902">
    <property type="term" value="C:late endosome membrane"/>
    <property type="evidence" value="ECO:0007669"/>
    <property type="project" value="UniProtKB-SubCell"/>
</dbReference>
<keyword evidence="6" id="KW-0862">Zinc</keyword>